<accession>A0A5B9FRD7</accession>
<comment type="cofactor">
    <cofactor evidence="1 19">
        <name>FAD</name>
        <dbReference type="ChEBI" id="CHEBI:57692"/>
    </cofactor>
</comment>
<keyword evidence="16 19" id="KW-0961">Cell wall biogenesis/degradation</keyword>
<dbReference type="NCBIfam" id="TIGR00179">
    <property type="entry name" value="murB"/>
    <property type="match status" value="1"/>
</dbReference>
<comment type="catalytic activity">
    <reaction evidence="18 19">
        <text>UDP-N-acetyl-alpha-D-muramate + NADP(+) = UDP-N-acetyl-3-O-(1-carboxyvinyl)-alpha-D-glucosamine + NADPH + H(+)</text>
        <dbReference type="Rhea" id="RHEA:12248"/>
        <dbReference type="ChEBI" id="CHEBI:15378"/>
        <dbReference type="ChEBI" id="CHEBI:57783"/>
        <dbReference type="ChEBI" id="CHEBI:58349"/>
        <dbReference type="ChEBI" id="CHEBI:68483"/>
        <dbReference type="ChEBI" id="CHEBI:70757"/>
        <dbReference type="EC" id="1.3.1.98"/>
    </reaction>
</comment>
<evidence type="ECO:0000256" key="6">
    <source>
        <dbReference type="ARBA" id="ARBA00015188"/>
    </source>
</evidence>
<keyword evidence="14 19" id="KW-0560">Oxidoreductase</keyword>
<dbReference type="GO" id="GO:0008360">
    <property type="term" value="P:regulation of cell shape"/>
    <property type="evidence" value="ECO:0007669"/>
    <property type="project" value="UniProtKB-KW"/>
</dbReference>
<keyword evidence="13 19" id="KW-0573">Peptidoglycan synthesis</keyword>
<evidence type="ECO:0000256" key="13">
    <source>
        <dbReference type="ARBA" id="ARBA00022984"/>
    </source>
</evidence>
<evidence type="ECO:0000313" key="22">
    <source>
        <dbReference type="Proteomes" id="UP000321222"/>
    </source>
</evidence>
<evidence type="ECO:0000256" key="11">
    <source>
        <dbReference type="ARBA" id="ARBA00022857"/>
    </source>
</evidence>
<dbReference type="PANTHER" id="PTHR21071:SF4">
    <property type="entry name" value="UDP-N-ACETYLENOLPYRUVOYLGLUCOSAMINE REDUCTASE"/>
    <property type="match status" value="1"/>
</dbReference>
<protein>
    <recommendedName>
        <fullName evidence="6 19">UDP-N-acetylenolpyruvoylglucosamine reductase</fullName>
        <ecNumber evidence="5 19">1.3.1.98</ecNumber>
    </recommendedName>
    <alternativeName>
        <fullName evidence="17 19">UDP-N-acetylmuramate dehydrogenase</fullName>
    </alternativeName>
</protein>
<evidence type="ECO:0000259" key="20">
    <source>
        <dbReference type="PROSITE" id="PS51387"/>
    </source>
</evidence>
<dbReference type="KEGG" id="fak:FUA48_08060"/>
<dbReference type="PROSITE" id="PS51387">
    <property type="entry name" value="FAD_PCMH"/>
    <property type="match status" value="1"/>
</dbReference>
<dbReference type="PANTHER" id="PTHR21071">
    <property type="entry name" value="UDP-N-ACETYLENOLPYRUVOYLGLUCOSAMINE REDUCTASE"/>
    <property type="match status" value="1"/>
</dbReference>
<comment type="similarity">
    <text evidence="19">Belongs to the MurB family.</text>
</comment>
<keyword evidence="11 19" id="KW-0521">NADP</keyword>
<dbReference type="GO" id="GO:0008762">
    <property type="term" value="F:UDP-N-acetylmuramate dehydrogenase activity"/>
    <property type="evidence" value="ECO:0007669"/>
    <property type="project" value="UniProtKB-UniRule"/>
</dbReference>
<feature type="active site" evidence="19">
    <location>
        <position position="333"/>
    </location>
</feature>
<keyword evidence="8 19" id="KW-0132">Cell division</keyword>
<evidence type="ECO:0000256" key="9">
    <source>
        <dbReference type="ARBA" id="ARBA00022630"/>
    </source>
</evidence>
<keyword evidence="7 19" id="KW-0963">Cytoplasm</keyword>
<reference evidence="21 22" key="1">
    <citation type="submission" date="2019-08" db="EMBL/GenBank/DDBJ databases">
        <title>Flavobacterium alkalisoli sp. nov., isolated from rhizosphere soil of Suaeda salsa.</title>
        <authorList>
            <person name="Sun J.-Q."/>
            <person name="Xu L."/>
        </authorList>
    </citation>
    <scope>NUCLEOTIDE SEQUENCE [LARGE SCALE GENOMIC DNA]</scope>
    <source>
        <strain evidence="21 22">XS-5</strain>
    </source>
</reference>
<evidence type="ECO:0000256" key="15">
    <source>
        <dbReference type="ARBA" id="ARBA00023306"/>
    </source>
</evidence>
<gene>
    <name evidence="19 21" type="primary">murB</name>
    <name evidence="21" type="ORF">FUA48_08060</name>
</gene>
<evidence type="ECO:0000313" key="21">
    <source>
        <dbReference type="EMBL" id="QEE49534.1"/>
    </source>
</evidence>
<evidence type="ECO:0000256" key="17">
    <source>
        <dbReference type="ARBA" id="ARBA00031026"/>
    </source>
</evidence>
<evidence type="ECO:0000256" key="14">
    <source>
        <dbReference type="ARBA" id="ARBA00023002"/>
    </source>
</evidence>
<dbReference type="GO" id="GO:0005829">
    <property type="term" value="C:cytosol"/>
    <property type="evidence" value="ECO:0007669"/>
    <property type="project" value="TreeGrafter"/>
</dbReference>
<dbReference type="InterPro" id="IPR036318">
    <property type="entry name" value="FAD-bd_PCMH-like_sf"/>
</dbReference>
<dbReference type="EC" id="1.3.1.98" evidence="5 19"/>
<dbReference type="Gene3D" id="3.90.78.10">
    <property type="entry name" value="UDP-N-acetylenolpyruvoylglucosamine reductase, C-terminal domain"/>
    <property type="match status" value="1"/>
</dbReference>
<evidence type="ECO:0000256" key="3">
    <source>
        <dbReference type="ARBA" id="ARBA00004496"/>
    </source>
</evidence>
<keyword evidence="12 19" id="KW-0133">Cell shape</keyword>
<dbReference type="InterPro" id="IPR016167">
    <property type="entry name" value="FAD-bd_PCMH_sub1"/>
</dbReference>
<dbReference type="GO" id="GO:0071949">
    <property type="term" value="F:FAD binding"/>
    <property type="evidence" value="ECO:0007669"/>
    <property type="project" value="InterPro"/>
</dbReference>
<comment type="pathway">
    <text evidence="4 19">Cell wall biogenesis; peptidoglycan biosynthesis.</text>
</comment>
<dbReference type="Gene3D" id="3.30.465.10">
    <property type="match status" value="1"/>
</dbReference>
<dbReference type="InterPro" id="IPR006094">
    <property type="entry name" value="Oxid_FAD_bind_N"/>
</dbReference>
<dbReference type="AlphaFoldDB" id="A0A5B9FRD7"/>
<evidence type="ECO:0000256" key="7">
    <source>
        <dbReference type="ARBA" id="ARBA00022490"/>
    </source>
</evidence>
<dbReference type="Pfam" id="PF02873">
    <property type="entry name" value="MurB_C"/>
    <property type="match status" value="1"/>
</dbReference>
<dbReference type="HAMAP" id="MF_00037">
    <property type="entry name" value="MurB"/>
    <property type="match status" value="1"/>
</dbReference>
<comment type="subcellular location">
    <subcellularLocation>
        <location evidence="3 19">Cytoplasm</location>
    </subcellularLocation>
</comment>
<keyword evidence="9 19" id="KW-0285">Flavoprotein</keyword>
<dbReference type="UniPathway" id="UPA00219"/>
<dbReference type="Pfam" id="PF01565">
    <property type="entry name" value="FAD_binding_4"/>
    <property type="match status" value="1"/>
</dbReference>
<evidence type="ECO:0000256" key="16">
    <source>
        <dbReference type="ARBA" id="ARBA00023316"/>
    </source>
</evidence>
<dbReference type="NCBIfam" id="NF000755">
    <property type="entry name" value="PRK00046.1"/>
    <property type="match status" value="1"/>
</dbReference>
<dbReference type="InterPro" id="IPR016169">
    <property type="entry name" value="FAD-bd_PCMH_sub2"/>
</dbReference>
<dbReference type="InterPro" id="IPR036635">
    <property type="entry name" value="MurB_C_sf"/>
</dbReference>
<dbReference type="NCBIfam" id="NF010478">
    <property type="entry name" value="PRK13903.1"/>
    <property type="match status" value="1"/>
</dbReference>
<feature type="domain" description="FAD-binding PCMH-type" evidence="20">
    <location>
        <begin position="17"/>
        <end position="186"/>
    </location>
</feature>
<dbReference type="Gene3D" id="3.30.43.10">
    <property type="entry name" value="Uridine Diphospho-n-acetylenolpyruvylglucosamine Reductase, domain 2"/>
    <property type="match status" value="1"/>
</dbReference>
<comment type="function">
    <text evidence="2 19">Cell wall formation.</text>
</comment>
<dbReference type="RefSeq" id="WP_147583046.1">
    <property type="nucleotide sequence ID" value="NZ_CP042831.1"/>
</dbReference>
<dbReference type="SUPFAM" id="SSF56176">
    <property type="entry name" value="FAD-binding/transporter-associated domain-like"/>
    <property type="match status" value="1"/>
</dbReference>
<proteinExistence type="inferred from homology"/>
<evidence type="ECO:0000256" key="8">
    <source>
        <dbReference type="ARBA" id="ARBA00022618"/>
    </source>
</evidence>
<dbReference type="InterPro" id="IPR003170">
    <property type="entry name" value="MurB"/>
</dbReference>
<sequence>MEIALHHPLKNYNTFGINAHADEFVAVRSVSELSQVLKENSNKQKFILGGGSNMLLTQDIHALVIHVDIKDKEVVFEDDNHVHLKAMAGENWHEFVLYSISQNYGGLENLSLIPGNVGTTPIQNIGAYGTEIKDTFVSCEAMDIETQEIKTFTKEECEFAYRESVFKNNLKNKYVIVSVTFRLTKNNHKINTAYGDILAMLAQNNITEPTIKDVSNAVIAIRQSKLPDPKELGNSGSFFKNPIISKELFEKAHAQHPQMPHYVVSETEVKVPAGWLIEQSGFKGKRFGDAGVHTKQALVLVNYGNATGQELLQLSKKIQETVYTNFGIRIEAEVNVI</sequence>
<feature type="active site" description="Proton donor" evidence="19">
    <location>
        <position position="237"/>
    </location>
</feature>
<dbReference type="InterPro" id="IPR011601">
    <property type="entry name" value="MurB_C"/>
</dbReference>
<keyword evidence="10 19" id="KW-0274">FAD</keyword>
<keyword evidence="15 19" id="KW-0131">Cell cycle</keyword>
<evidence type="ECO:0000256" key="2">
    <source>
        <dbReference type="ARBA" id="ARBA00003921"/>
    </source>
</evidence>
<evidence type="ECO:0000256" key="4">
    <source>
        <dbReference type="ARBA" id="ARBA00004752"/>
    </source>
</evidence>
<evidence type="ECO:0000256" key="12">
    <source>
        <dbReference type="ARBA" id="ARBA00022960"/>
    </source>
</evidence>
<organism evidence="21 22">
    <name type="scientific">Flavobacterium alkalisoli</name>
    <dbReference type="NCBI Taxonomy" id="2602769"/>
    <lineage>
        <taxon>Bacteria</taxon>
        <taxon>Pseudomonadati</taxon>
        <taxon>Bacteroidota</taxon>
        <taxon>Flavobacteriia</taxon>
        <taxon>Flavobacteriales</taxon>
        <taxon>Flavobacteriaceae</taxon>
        <taxon>Flavobacterium</taxon>
    </lineage>
</organism>
<evidence type="ECO:0000256" key="1">
    <source>
        <dbReference type="ARBA" id="ARBA00001974"/>
    </source>
</evidence>
<dbReference type="InterPro" id="IPR016166">
    <property type="entry name" value="FAD-bd_PCMH"/>
</dbReference>
<dbReference type="SUPFAM" id="SSF56194">
    <property type="entry name" value="Uridine diphospho-N-Acetylenolpyruvylglucosamine reductase, MurB, C-terminal domain"/>
    <property type="match status" value="1"/>
</dbReference>
<dbReference type="OrthoDB" id="9804753at2"/>
<evidence type="ECO:0000256" key="10">
    <source>
        <dbReference type="ARBA" id="ARBA00022827"/>
    </source>
</evidence>
<dbReference type="GO" id="GO:0009252">
    <property type="term" value="P:peptidoglycan biosynthetic process"/>
    <property type="evidence" value="ECO:0007669"/>
    <property type="project" value="UniProtKB-UniRule"/>
</dbReference>
<name>A0A5B9FRD7_9FLAO</name>
<evidence type="ECO:0000256" key="5">
    <source>
        <dbReference type="ARBA" id="ARBA00012518"/>
    </source>
</evidence>
<dbReference type="Proteomes" id="UP000321222">
    <property type="component" value="Chromosome"/>
</dbReference>
<dbReference type="GO" id="GO:0071555">
    <property type="term" value="P:cell wall organization"/>
    <property type="evidence" value="ECO:0007669"/>
    <property type="project" value="UniProtKB-KW"/>
</dbReference>
<feature type="active site" evidence="19">
    <location>
        <position position="162"/>
    </location>
</feature>
<evidence type="ECO:0000256" key="18">
    <source>
        <dbReference type="ARBA" id="ARBA00048914"/>
    </source>
</evidence>
<evidence type="ECO:0000256" key="19">
    <source>
        <dbReference type="HAMAP-Rule" id="MF_00037"/>
    </source>
</evidence>
<dbReference type="EMBL" id="CP042831">
    <property type="protein sequence ID" value="QEE49534.1"/>
    <property type="molecule type" value="Genomic_DNA"/>
</dbReference>
<dbReference type="GO" id="GO:0051301">
    <property type="term" value="P:cell division"/>
    <property type="evidence" value="ECO:0007669"/>
    <property type="project" value="UniProtKB-KW"/>
</dbReference>
<keyword evidence="22" id="KW-1185">Reference proteome</keyword>